<organism evidence="1 2">
    <name type="scientific">Petrolisthes cinctipes</name>
    <name type="common">Flat porcelain crab</name>
    <dbReference type="NCBI Taxonomy" id="88211"/>
    <lineage>
        <taxon>Eukaryota</taxon>
        <taxon>Metazoa</taxon>
        <taxon>Ecdysozoa</taxon>
        <taxon>Arthropoda</taxon>
        <taxon>Crustacea</taxon>
        <taxon>Multicrustacea</taxon>
        <taxon>Malacostraca</taxon>
        <taxon>Eumalacostraca</taxon>
        <taxon>Eucarida</taxon>
        <taxon>Decapoda</taxon>
        <taxon>Pleocyemata</taxon>
        <taxon>Anomura</taxon>
        <taxon>Galatheoidea</taxon>
        <taxon>Porcellanidae</taxon>
        <taxon>Petrolisthes</taxon>
    </lineage>
</organism>
<name>A0AAE1GHC5_PETCI</name>
<evidence type="ECO:0000313" key="2">
    <source>
        <dbReference type="Proteomes" id="UP001286313"/>
    </source>
</evidence>
<dbReference type="EMBL" id="JAWQEG010000297">
    <property type="protein sequence ID" value="KAK3891926.1"/>
    <property type="molecule type" value="Genomic_DNA"/>
</dbReference>
<proteinExistence type="predicted"/>
<dbReference type="AlphaFoldDB" id="A0AAE1GHC5"/>
<keyword evidence="2" id="KW-1185">Reference proteome</keyword>
<protein>
    <submittedName>
        <fullName evidence="1">Uncharacterized protein</fullName>
    </submittedName>
</protein>
<reference evidence="1" key="1">
    <citation type="submission" date="2023-10" db="EMBL/GenBank/DDBJ databases">
        <title>Genome assemblies of two species of porcelain crab, Petrolisthes cinctipes and Petrolisthes manimaculis (Anomura: Porcellanidae).</title>
        <authorList>
            <person name="Angst P."/>
        </authorList>
    </citation>
    <scope>NUCLEOTIDE SEQUENCE</scope>
    <source>
        <strain evidence="1">PB745_01</strain>
        <tissue evidence="1">Gill</tissue>
    </source>
</reference>
<comment type="caution">
    <text evidence="1">The sequence shown here is derived from an EMBL/GenBank/DDBJ whole genome shotgun (WGS) entry which is preliminary data.</text>
</comment>
<accession>A0AAE1GHC5</accession>
<dbReference type="Proteomes" id="UP001286313">
    <property type="component" value="Unassembled WGS sequence"/>
</dbReference>
<sequence length="94" mass="10974">MVRVMEVWVLVRVVEVGVMVRVVEVRVVEVGVMERVVEVVVMEEVRDMWNRCSDRVMSIKLMYGKDTFNIISAYAPQTGCSIEEKEDFWQQMDA</sequence>
<evidence type="ECO:0000313" key="1">
    <source>
        <dbReference type="EMBL" id="KAK3891926.1"/>
    </source>
</evidence>
<gene>
    <name evidence="1" type="ORF">Pcinc_004232</name>
</gene>